<organism evidence="1 2">
    <name type="scientific">Wuchereria bancrofti</name>
    <dbReference type="NCBI Taxonomy" id="6293"/>
    <lineage>
        <taxon>Eukaryota</taxon>
        <taxon>Metazoa</taxon>
        <taxon>Ecdysozoa</taxon>
        <taxon>Nematoda</taxon>
        <taxon>Chromadorea</taxon>
        <taxon>Rhabditida</taxon>
        <taxon>Spirurina</taxon>
        <taxon>Spiruromorpha</taxon>
        <taxon>Filarioidea</taxon>
        <taxon>Onchocercidae</taxon>
        <taxon>Wuchereria</taxon>
    </lineage>
</organism>
<evidence type="ECO:0000313" key="2">
    <source>
        <dbReference type="WBParaSite" id="mrna-Wban_02869"/>
    </source>
</evidence>
<accession>A0AAF5RU92</accession>
<reference evidence="1" key="1">
    <citation type="submission" date="2015-03" db="EMBL/GenBank/DDBJ databases">
        <title>Wuchereria bancrofti Genome Sequencing Papua New Guinea Strain.</title>
        <authorList>
            <person name="Small S.T."/>
            <person name="Serre D."/>
            <person name="Zimmerman P.A."/>
        </authorList>
    </citation>
    <scope>NUCLEOTIDE SEQUENCE [LARGE SCALE GENOMIC DNA]</scope>
    <source>
        <strain evidence="1">pt0022</strain>
    </source>
</reference>
<evidence type="ECO:0000313" key="1">
    <source>
        <dbReference type="Proteomes" id="UP000093561"/>
    </source>
</evidence>
<dbReference type="AlphaFoldDB" id="A0AAF5RU92"/>
<protein>
    <submittedName>
        <fullName evidence="2">Uncharacterized protein</fullName>
    </submittedName>
</protein>
<reference evidence="1" key="2">
    <citation type="journal article" date="2016" name="Mol. Ecol.">
        <title>Population genomics of the filarial nematode parasite Wuchereria bancrofti from mosquitoes.</title>
        <authorList>
            <person name="Small S.T."/>
            <person name="Reimer L.J."/>
            <person name="Tisch D.J."/>
            <person name="King C.L."/>
            <person name="Christensen B.M."/>
            <person name="Siba P.M."/>
            <person name="Kazura J.W."/>
            <person name="Serre D."/>
            <person name="Zimmerman P.A."/>
        </authorList>
    </citation>
    <scope>NUCLEOTIDE SEQUENCE</scope>
    <source>
        <strain evidence="1">pt0022</strain>
    </source>
</reference>
<reference evidence="2" key="3">
    <citation type="submission" date="2024-02" db="UniProtKB">
        <authorList>
            <consortium name="WormBaseParasite"/>
        </authorList>
    </citation>
    <scope>IDENTIFICATION</scope>
    <source>
        <strain evidence="2">pt0022</strain>
    </source>
</reference>
<sequence length="360" mass="41738">MNSTPLCNINGPIYVKLKRNISSDMENNFVINEKIEIIGEGYHNRERIFATIEPLMTRHADRQDDDILAKTHQIVTLAENAIIIEIQSKFALCRRKVEMLHFEVMEPEKTTEIPEDDSEFEEMMKKIVELKSKPNNGQQIVYSLNGPISVHCKQEVVHIQPNSKLLQIYETTKLQANENENDPKEELYPLNQNTCTKQIELLPCRCLQRIFVGKDIIQIVRGIRIKSENNTTERIKGRNYSNIIIQTQIENSFSDKQKQISSVIDKKIRKIPECNISGKKDLELIPKITSVADIGDGFIQIRIGRLFKIPDSNLLSKQKMNYNDSNNITFFKNETNDKDKQMLQQLAKKMITKNSQRNYK</sequence>
<name>A0AAF5RU92_WUCBA</name>
<dbReference type="Proteomes" id="UP000093561">
    <property type="component" value="Unassembled WGS sequence"/>
</dbReference>
<proteinExistence type="predicted"/>
<dbReference type="WBParaSite" id="mrna-Wban_02869">
    <property type="protein sequence ID" value="mrna-Wban_02869"/>
    <property type="gene ID" value="Wban_02869"/>
</dbReference>